<dbReference type="GO" id="GO:0016874">
    <property type="term" value="F:ligase activity"/>
    <property type="evidence" value="ECO:0007669"/>
    <property type="project" value="UniProtKB-KW"/>
</dbReference>
<evidence type="ECO:0000256" key="3">
    <source>
        <dbReference type="ARBA" id="ARBA00022989"/>
    </source>
</evidence>
<evidence type="ECO:0000256" key="5">
    <source>
        <dbReference type="SAM" id="Phobius"/>
    </source>
</evidence>
<keyword evidence="8" id="KW-1185">Reference proteome</keyword>
<name>A0A934UQT4_9BURK</name>
<dbReference type="RefSeq" id="WP_200786940.1">
    <property type="nucleotide sequence ID" value="NZ_JAEDAO010000001.1"/>
</dbReference>
<evidence type="ECO:0000256" key="4">
    <source>
        <dbReference type="ARBA" id="ARBA00023136"/>
    </source>
</evidence>
<evidence type="ECO:0000313" key="8">
    <source>
        <dbReference type="Proteomes" id="UP000617041"/>
    </source>
</evidence>
<reference evidence="7" key="1">
    <citation type="submission" date="2020-12" db="EMBL/GenBank/DDBJ databases">
        <title>Ramlibacter sp. nov., isolated from a freshwater alga, Cryptomonas.</title>
        <authorList>
            <person name="Kim H.M."/>
            <person name="Jeon C.O."/>
        </authorList>
    </citation>
    <scope>NUCLEOTIDE SEQUENCE</scope>
    <source>
        <strain evidence="7">CrO1</strain>
    </source>
</reference>
<organism evidence="7 8">
    <name type="scientific">Ramlibacter algicola</name>
    <dbReference type="NCBI Taxonomy" id="2795217"/>
    <lineage>
        <taxon>Bacteria</taxon>
        <taxon>Pseudomonadati</taxon>
        <taxon>Pseudomonadota</taxon>
        <taxon>Betaproteobacteria</taxon>
        <taxon>Burkholderiales</taxon>
        <taxon>Comamonadaceae</taxon>
        <taxon>Ramlibacter</taxon>
    </lineage>
</organism>
<dbReference type="InterPro" id="IPR051533">
    <property type="entry name" value="WaaL-like"/>
</dbReference>
<dbReference type="EMBL" id="JAEDAO010000001">
    <property type="protein sequence ID" value="MBK0391973.1"/>
    <property type="molecule type" value="Genomic_DNA"/>
</dbReference>
<feature type="transmembrane region" description="Helical" evidence="5">
    <location>
        <begin position="12"/>
        <end position="31"/>
    </location>
</feature>
<comment type="subcellular location">
    <subcellularLocation>
        <location evidence="1">Membrane</location>
        <topology evidence="1">Multi-pass membrane protein</topology>
    </subcellularLocation>
</comment>
<feature type="transmembrane region" description="Helical" evidence="5">
    <location>
        <begin position="52"/>
        <end position="70"/>
    </location>
</feature>
<evidence type="ECO:0000256" key="2">
    <source>
        <dbReference type="ARBA" id="ARBA00022692"/>
    </source>
</evidence>
<comment type="caution">
    <text evidence="7">The sequence shown here is derived from an EMBL/GenBank/DDBJ whole genome shotgun (WGS) entry which is preliminary data.</text>
</comment>
<keyword evidence="4 5" id="KW-0472">Membrane</keyword>
<dbReference type="AlphaFoldDB" id="A0A934UQT4"/>
<feature type="transmembrane region" description="Helical" evidence="5">
    <location>
        <begin position="174"/>
        <end position="191"/>
    </location>
</feature>
<dbReference type="PANTHER" id="PTHR37422:SF13">
    <property type="entry name" value="LIPOPOLYSACCHARIDE BIOSYNTHESIS PROTEIN PA4999-RELATED"/>
    <property type="match status" value="1"/>
</dbReference>
<gene>
    <name evidence="7" type="ORF">I8E28_05170</name>
</gene>
<dbReference type="Pfam" id="PF04932">
    <property type="entry name" value="Wzy_C"/>
    <property type="match status" value="1"/>
</dbReference>
<feature type="domain" description="O-antigen ligase-related" evidence="6">
    <location>
        <begin position="157"/>
        <end position="301"/>
    </location>
</feature>
<evidence type="ECO:0000259" key="6">
    <source>
        <dbReference type="Pfam" id="PF04932"/>
    </source>
</evidence>
<feature type="transmembrane region" description="Helical" evidence="5">
    <location>
        <begin position="76"/>
        <end position="94"/>
    </location>
</feature>
<feature type="transmembrane region" description="Helical" evidence="5">
    <location>
        <begin position="203"/>
        <end position="223"/>
    </location>
</feature>
<feature type="transmembrane region" description="Helical" evidence="5">
    <location>
        <begin position="328"/>
        <end position="346"/>
    </location>
</feature>
<feature type="transmembrane region" description="Helical" evidence="5">
    <location>
        <begin position="106"/>
        <end position="124"/>
    </location>
</feature>
<feature type="transmembrane region" description="Helical" evidence="5">
    <location>
        <begin position="152"/>
        <end position="168"/>
    </location>
</feature>
<proteinExistence type="predicted"/>
<keyword evidence="2 5" id="KW-0812">Transmembrane</keyword>
<evidence type="ECO:0000256" key="1">
    <source>
        <dbReference type="ARBA" id="ARBA00004141"/>
    </source>
</evidence>
<sequence>MRVLLEFTPLLKHVPGLFLVVTGGLWLSLASRLRSNYSAAAIRPHGNLSAKAALGLGLYVLVGAFYARFARDVQNTFLTLGIYLLAYPVMAWIVERTNSPLTVLRTLGGAYVLGAVMMASLQLVTGEPGLFHAREHLVIGPLVFFYFRSKVVLFQLAALILIGAVAVVSAKNTAYLVAGCSLLYIMIVEMVRLTSRLSMAGKALGWFALVATVLFVALAAVTVRGTGEGLPTGNVEYRSVMYERAWLKFLQSPIVGAGFADASTQEFGDYEVDVSTQVLPTHSDPLDILGNGGLLAFALWLAIYLGFFSHWRRSITTQKTTIRRSDRAWLHVLSCCAWCALPTVAFNPVLNSPNLALATWICAGAAYGFFRRQEIR</sequence>
<protein>
    <submittedName>
        <fullName evidence="7">O-antigen ligase family protein</fullName>
    </submittedName>
</protein>
<dbReference type="PANTHER" id="PTHR37422">
    <property type="entry name" value="TEICHURONIC ACID BIOSYNTHESIS PROTEIN TUAE"/>
    <property type="match status" value="1"/>
</dbReference>
<dbReference type="Proteomes" id="UP000617041">
    <property type="component" value="Unassembled WGS sequence"/>
</dbReference>
<dbReference type="InterPro" id="IPR007016">
    <property type="entry name" value="O-antigen_ligase-rel_domated"/>
</dbReference>
<dbReference type="GO" id="GO:0016020">
    <property type="term" value="C:membrane"/>
    <property type="evidence" value="ECO:0007669"/>
    <property type="project" value="UniProtKB-SubCell"/>
</dbReference>
<evidence type="ECO:0000313" key="7">
    <source>
        <dbReference type="EMBL" id="MBK0391973.1"/>
    </source>
</evidence>
<keyword evidence="7" id="KW-0436">Ligase</keyword>
<feature type="transmembrane region" description="Helical" evidence="5">
    <location>
        <begin position="288"/>
        <end position="307"/>
    </location>
</feature>
<keyword evidence="3 5" id="KW-1133">Transmembrane helix</keyword>
<accession>A0A934UQT4</accession>
<feature type="transmembrane region" description="Helical" evidence="5">
    <location>
        <begin position="352"/>
        <end position="370"/>
    </location>
</feature>